<dbReference type="InterPro" id="IPR058163">
    <property type="entry name" value="LysR-type_TF_proteobact-type"/>
</dbReference>
<dbReference type="SUPFAM" id="SSF53850">
    <property type="entry name" value="Periplasmic binding protein-like II"/>
    <property type="match status" value="1"/>
</dbReference>
<evidence type="ECO:0000256" key="2">
    <source>
        <dbReference type="ARBA" id="ARBA00023015"/>
    </source>
</evidence>
<dbReference type="InterPro" id="IPR000847">
    <property type="entry name" value="LysR_HTH_N"/>
</dbReference>
<keyword evidence="3" id="KW-0238">DNA-binding</keyword>
<dbReference type="Pfam" id="PF03466">
    <property type="entry name" value="LysR_substrate"/>
    <property type="match status" value="1"/>
</dbReference>
<dbReference type="Gene3D" id="3.40.190.10">
    <property type="entry name" value="Periplasmic binding protein-like II"/>
    <property type="match status" value="2"/>
</dbReference>
<dbReference type="Gene3D" id="1.10.10.10">
    <property type="entry name" value="Winged helix-like DNA-binding domain superfamily/Winged helix DNA-binding domain"/>
    <property type="match status" value="1"/>
</dbReference>
<dbReference type="InterPro" id="IPR005119">
    <property type="entry name" value="LysR_subst-bd"/>
</dbReference>
<evidence type="ECO:0000256" key="1">
    <source>
        <dbReference type="ARBA" id="ARBA00009437"/>
    </source>
</evidence>
<dbReference type="InterPro" id="IPR036388">
    <property type="entry name" value="WH-like_DNA-bd_sf"/>
</dbReference>
<evidence type="ECO:0000256" key="4">
    <source>
        <dbReference type="ARBA" id="ARBA00023163"/>
    </source>
</evidence>
<comment type="caution">
    <text evidence="7">The sequence shown here is derived from an EMBL/GenBank/DDBJ whole genome shotgun (WGS) entry which is preliminary data.</text>
</comment>
<feature type="domain" description="HTH lysR-type" evidence="6">
    <location>
        <begin position="55"/>
        <end position="112"/>
    </location>
</feature>
<protein>
    <submittedName>
        <fullName evidence="7">LysR family glycine cleavage system transcriptional activator</fullName>
    </submittedName>
</protein>
<name>A0ABR6L3G6_9HYPH</name>
<gene>
    <name evidence="7" type="ORF">GGQ99_002335</name>
</gene>
<evidence type="ECO:0000256" key="3">
    <source>
        <dbReference type="ARBA" id="ARBA00023125"/>
    </source>
</evidence>
<sequence>MGDMSKHAVDTSEMKSTSNDDGMDQDRSFVVDRWPDMDALAGLLDEPIKSAGSLPPLNPLRAFEATARHLSVSNAAVELFVTPGAVSRQVRALESHLGTLLFLRGSGKLELTPEGHRFWCDIHSAFAIISHGTARIRDAHASQALNILVSRCFLRQWLLPRLSCFEDAHPDILLKFTVARPSSHFVEDFDLAIKVGNGIWEGARAEELLPIVYTPICSPAYINAHGGAIDSSDLVNHRLICSHRDSHEWSRFLEHVGSPPPARFMEFSGDSLAAFDAAMAGVGIALGRQCLIETELSRGALITPISATMDSKRSYYLLWNRDRRRRAAAFKFSAWLGDQVQMRSGHRSRVGQSTPASAP</sequence>
<evidence type="ECO:0000313" key="8">
    <source>
        <dbReference type="Proteomes" id="UP000539538"/>
    </source>
</evidence>
<evidence type="ECO:0000259" key="6">
    <source>
        <dbReference type="PROSITE" id="PS50931"/>
    </source>
</evidence>
<feature type="compositionally biased region" description="Basic and acidic residues" evidence="5">
    <location>
        <begin position="1"/>
        <end position="13"/>
    </location>
</feature>
<evidence type="ECO:0000313" key="7">
    <source>
        <dbReference type="EMBL" id="MBB4650580.1"/>
    </source>
</evidence>
<dbReference type="PROSITE" id="PS50931">
    <property type="entry name" value="HTH_LYSR"/>
    <property type="match status" value="1"/>
</dbReference>
<comment type="similarity">
    <text evidence="1">Belongs to the LysR transcriptional regulatory family.</text>
</comment>
<dbReference type="Proteomes" id="UP000539538">
    <property type="component" value="Unassembled WGS sequence"/>
</dbReference>
<keyword evidence="4" id="KW-0804">Transcription</keyword>
<organism evidence="7 8">
    <name type="scientific">Aminobacter niigataensis</name>
    <dbReference type="NCBI Taxonomy" id="83265"/>
    <lineage>
        <taxon>Bacteria</taxon>
        <taxon>Pseudomonadati</taxon>
        <taxon>Pseudomonadota</taxon>
        <taxon>Alphaproteobacteria</taxon>
        <taxon>Hyphomicrobiales</taxon>
        <taxon>Phyllobacteriaceae</taxon>
        <taxon>Aminobacter</taxon>
    </lineage>
</organism>
<dbReference type="InterPro" id="IPR036390">
    <property type="entry name" value="WH_DNA-bd_sf"/>
</dbReference>
<keyword evidence="8" id="KW-1185">Reference proteome</keyword>
<proteinExistence type="inferred from homology"/>
<dbReference type="EMBL" id="JACHOT010000002">
    <property type="protein sequence ID" value="MBB4650580.1"/>
    <property type="molecule type" value="Genomic_DNA"/>
</dbReference>
<dbReference type="PANTHER" id="PTHR30537">
    <property type="entry name" value="HTH-TYPE TRANSCRIPTIONAL REGULATOR"/>
    <property type="match status" value="1"/>
</dbReference>
<feature type="region of interest" description="Disordered" evidence="5">
    <location>
        <begin position="1"/>
        <end position="26"/>
    </location>
</feature>
<evidence type="ECO:0000256" key="5">
    <source>
        <dbReference type="SAM" id="MobiDB-lite"/>
    </source>
</evidence>
<accession>A0ABR6L3G6</accession>
<dbReference type="SUPFAM" id="SSF46785">
    <property type="entry name" value="Winged helix' DNA-binding domain"/>
    <property type="match status" value="1"/>
</dbReference>
<dbReference type="PANTHER" id="PTHR30537:SF74">
    <property type="entry name" value="HTH-TYPE TRANSCRIPTIONAL REGULATOR TRPI"/>
    <property type="match status" value="1"/>
</dbReference>
<dbReference type="Pfam" id="PF00126">
    <property type="entry name" value="HTH_1"/>
    <property type="match status" value="1"/>
</dbReference>
<reference evidence="7 8" key="1">
    <citation type="submission" date="2020-08" db="EMBL/GenBank/DDBJ databases">
        <title>Genomic Encyclopedia of Type Strains, Phase IV (KMG-IV): sequencing the most valuable type-strain genomes for metagenomic binning, comparative biology and taxonomic classification.</title>
        <authorList>
            <person name="Goeker M."/>
        </authorList>
    </citation>
    <scope>NUCLEOTIDE SEQUENCE [LARGE SCALE GENOMIC DNA]</scope>
    <source>
        <strain evidence="7 8">DSM 7050</strain>
    </source>
</reference>
<keyword evidence="2" id="KW-0805">Transcription regulation</keyword>